<dbReference type="InterPro" id="IPR008927">
    <property type="entry name" value="6-PGluconate_DH-like_C_sf"/>
</dbReference>
<dbReference type="InterPro" id="IPR036220">
    <property type="entry name" value="UDP-Glc/GDP-Man_DH_C_sf"/>
</dbReference>
<dbReference type="InterPro" id="IPR014027">
    <property type="entry name" value="UDP-Glc/GDP-Man_DH_C"/>
</dbReference>
<dbReference type="OrthoDB" id="9803238at2"/>
<evidence type="ECO:0000313" key="7">
    <source>
        <dbReference type="EMBL" id="QBQ37365.1"/>
    </source>
</evidence>
<evidence type="ECO:0000313" key="6">
    <source>
        <dbReference type="EMBL" id="GGZ08871.1"/>
    </source>
</evidence>
<dbReference type="AlphaFoldDB" id="A0A4P7BI99"/>
<evidence type="ECO:0000313" key="8">
    <source>
        <dbReference type="Proteomes" id="UP000294359"/>
    </source>
</evidence>
<dbReference type="EMBL" id="BMWW01000012">
    <property type="protein sequence ID" value="GGZ08871.1"/>
    <property type="molecule type" value="Genomic_DNA"/>
</dbReference>
<dbReference type="PIRSF" id="PIRSF500136">
    <property type="entry name" value="UDP_ManNAc_DH"/>
    <property type="match status" value="1"/>
</dbReference>
<dbReference type="NCBIfam" id="TIGR03026">
    <property type="entry name" value="NDP-sugDHase"/>
    <property type="match status" value="1"/>
</dbReference>
<name>A0A4P7BI99_9BURK</name>
<evidence type="ECO:0000256" key="2">
    <source>
        <dbReference type="ARBA" id="ARBA00023002"/>
    </source>
</evidence>
<evidence type="ECO:0000256" key="4">
    <source>
        <dbReference type="PIRNR" id="PIRNR000124"/>
    </source>
</evidence>
<dbReference type="InterPro" id="IPR014026">
    <property type="entry name" value="UDP-Glc/GDP-Man_DH_dimer"/>
</dbReference>
<dbReference type="Pfam" id="PF03721">
    <property type="entry name" value="UDPG_MGDP_dh_N"/>
    <property type="match status" value="1"/>
</dbReference>
<keyword evidence="3" id="KW-0520">NAD</keyword>
<dbReference type="RefSeq" id="WP_134385780.1">
    <property type="nucleotide sequence ID" value="NZ_BMWW01000012.1"/>
</dbReference>
<feature type="domain" description="UDP-glucose/GDP-mannose dehydrogenase C-terminal" evidence="5">
    <location>
        <begin position="316"/>
        <end position="416"/>
    </location>
</feature>
<sequence>MKDDAIVAVVGLGYVGLPLAVEFGKQRPTIGFDLSAAKIENYQRFIDPTGEVSSADLRAATGLSVTTDPAALAQADFVVVAVPTPVDSAHNPDFGPLIGASTSVGKHMKRGAIVVYESTVYPGATEEICVPLLEKHSGMKWKDDFHIGFSPERINPGDKQHTLTTILKVVSGDDAPTLDAIAGLYESIVTAGVYRASSVKVAEAAKVIENTQRDLNIALMNELAIIFDKIGIDTLEVLQAAGTKWNFLPFRPGLVGGHCIGVDPYYLTHKAEMIGYHPQVILAGRRINDGMAKFVAEKTVKQLIASGSHIKGAKVNVLGLTFKENCPDLRNSKVAEMVAELRSYGLDVHVHDPVAESTDAMHEYGITLEPWERLPQADAVVAAVSHKELLALSLTDLMEKLNQGGCFIDVKSQFNLSGLTEAGFSVWRL</sequence>
<reference evidence="7 8" key="2">
    <citation type="submission" date="2019-03" db="EMBL/GenBank/DDBJ databases">
        <title>Draft Genome Sequences of Six Type Strains of the Genus Massilia.</title>
        <authorList>
            <person name="Miess H."/>
            <person name="Frediansyhah A."/>
            <person name="Gross H."/>
        </authorList>
    </citation>
    <scope>NUCLEOTIDE SEQUENCE [LARGE SCALE GENOMIC DNA]</scope>
    <source>
        <strain evidence="7 8">DSM 17505</strain>
    </source>
</reference>
<evidence type="ECO:0000256" key="3">
    <source>
        <dbReference type="ARBA" id="ARBA00023027"/>
    </source>
</evidence>
<dbReference type="Gene3D" id="3.40.50.720">
    <property type="entry name" value="NAD(P)-binding Rossmann-like Domain"/>
    <property type="match status" value="2"/>
</dbReference>
<dbReference type="Pfam" id="PF00984">
    <property type="entry name" value="UDPG_MGDP_dh"/>
    <property type="match status" value="1"/>
</dbReference>
<evidence type="ECO:0000256" key="1">
    <source>
        <dbReference type="ARBA" id="ARBA00006601"/>
    </source>
</evidence>
<dbReference type="Pfam" id="PF03720">
    <property type="entry name" value="UDPG_MGDP_dh_C"/>
    <property type="match status" value="1"/>
</dbReference>
<dbReference type="PANTHER" id="PTHR43491:SF2">
    <property type="entry name" value="UDP-N-ACETYL-D-MANNOSAMINE DEHYDROGENASE"/>
    <property type="match status" value="1"/>
</dbReference>
<keyword evidence="2" id="KW-0560">Oxidoreductase</keyword>
<dbReference type="InterPro" id="IPR028359">
    <property type="entry name" value="UDP_ManNAc/GlcNAc_DH"/>
</dbReference>
<evidence type="ECO:0000259" key="5">
    <source>
        <dbReference type="SMART" id="SM00984"/>
    </source>
</evidence>
<protein>
    <submittedName>
        <fullName evidence="7">Nucleotide sugar dehydrogenase</fullName>
    </submittedName>
    <submittedName>
        <fullName evidence="6">UDP-N-acetyl-D-galactosamine dehydrogenase</fullName>
    </submittedName>
</protein>
<dbReference type="GO" id="GO:0016616">
    <property type="term" value="F:oxidoreductase activity, acting on the CH-OH group of donors, NAD or NADP as acceptor"/>
    <property type="evidence" value="ECO:0007669"/>
    <property type="project" value="InterPro"/>
</dbReference>
<reference evidence="6" key="3">
    <citation type="submission" date="2022-12" db="EMBL/GenBank/DDBJ databases">
        <authorList>
            <person name="Sun Q."/>
            <person name="Kim S."/>
        </authorList>
    </citation>
    <scope>NUCLEOTIDE SEQUENCE</scope>
    <source>
        <strain evidence="6">KCTC 12344</strain>
    </source>
</reference>
<organism evidence="6 9">
    <name type="scientific">Pseudoduganella plicata</name>
    <dbReference type="NCBI Taxonomy" id="321984"/>
    <lineage>
        <taxon>Bacteria</taxon>
        <taxon>Pseudomonadati</taxon>
        <taxon>Pseudomonadota</taxon>
        <taxon>Betaproteobacteria</taxon>
        <taxon>Burkholderiales</taxon>
        <taxon>Oxalobacteraceae</taxon>
        <taxon>Telluria group</taxon>
        <taxon>Pseudoduganella</taxon>
    </lineage>
</organism>
<dbReference type="GO" id="GO:0000271">
    <property type="term" value="P:polysaccharide biosynthetic process"/>
    <property type="evidence" value="ECO:0007669"/>
    <property type="project" value="InterPro"/>
</dbReference>
<dbReference type="EMBL" id="CP038026">
    <property type="protein sequence ID" value="QBQ37365.1"/>
    <property type="molecule type" value="Genomic_DNA"/>
</dbReference>
<dbReference type="GO" id="GO:0016628">
    <property type="term" value="F:oxidoreductase activity, acting on the CH-CH group of donors, NAD or NADP as acceptor"/>
    <property type="evidence" value="ECO:0007669"/>
    <property type="project" value="InterPro"/>
</dbReference>
<dbReference type="Proteomes" id="UP000619512">
    <property type="component" value="Unassembled WGS sequence"/>
</dbReference>
<dbReference type="SUPFAM" id="SSF48179">
    <property type="entry name" value="6-phosphogluconate dehydrogenase C-terminal domain-like"/>
    <property type="match status" value="1"/>
</dbReference>
<dbReference type="Proteomes" id="UP000294359">
    <property type="component" value="Chromosome"/>
</dbReference>
<dbReference type="PANTHER" id="PTHR43491">
    <property type="entry name" value="UDP-N-ACETYL-D-MANNOSAMINE DEHYDROGENASE"/>
    <property type="match status" value="1"/>
</dbReference>
<dbReference type="InterPro" id="IPR017476">
    <property type="entry name" value="UDP-Glc/GDP-Man"/>
</dbReference>
<dbReference type="SUPFAM" id="SSF52413">
    <property type="entry name" value="UDP-glucose/GDP-mannose dehydrogenase C-terminal domain"/>
    <property type="match status" value="1"/>
</dbReference>
<dbReference type="InterPro" id="IPR001732">
    <property type="entry name" value="UDP-Glc/GDP-Man_DH_N"/>
</dbReference>
<proteinExistence type="inferred from homology"/>
<gene>
    <name evidence="6" type="primary">capL</name>
    <name evidence="7" type="ORF">E1742_15225</name>
    <name evidence="6" type="ORF">GCM10007388_47950</name>
</gene>
<dbReference type="GO" id="GO:0051287">
    <property type="term" value="F:NAD binding"/>
    <property type="evidence" value="ECO:0007669"/>
    <property type="project" value="InterPro"/>
</dbReference>
<dbReference type="SUPFAM" id="SSF51735">
    <property type="entry name" value="NAD(P)-binding Rossmann-fold domains"/>
    <property type="match status" value="1"/>
</dbReference>
<dbReference type="PIRSF" id="PIRSF000124">
    <property type="entry name" value="UDPglc_GDPman_dh"/>
    <property type="match status" value="1"/>
</dbReference>
<comment type="similarity">
    <text evidence="1 4">Belongs to the UDP-glucose/GDP-mannose dehydrogenase family.</text>
</comment>
<dbReference type="InterPro" id="IPR036291">
    <property type="entry name" value="NAD(P)-bd_dom_sf"/>
</dbReference>
<dbReference type="SMART" id="SM00984">
    <property type="entry name" value="UDPG_MGDP_dh_C"/>
    <property type="match status" value="1"/>
</dbReference>
<reference evidence="6" key="1">
    <citation type="journal article" date="2014" name="Int. J. Syst. Evol. Microbiol.">
        <title>Complete genome sequence of Corynebacterium casei LMG S-19264T (=DSM 44701T), isolated from a smear-ripened cheese.</title>
        <authorList>
            <consortium name="US DOE Joint Genome Institute (JGI-PGF)"/>
            <person name="Walter F."/>
            <person name="Albersmeier A."/>
            <person name="Kalinowski J."/>
            <person name="Ruckert C."/>
        </authorList>
    </citation>
    <scope>NUCLEOTIDE SEQUENCE</scope>
    <source>
        <strain evidence="6">KCTC 12344</strain>
    </source>
</reference>
<accession>A0A4P7BI99</accession>
<keyword evidence="8" id="KW-1185">Reference proteome</keyword>
<evidence type="ECO:0000313" key="9">
    <source>
        <dbReference type="Proteomes" id="UP000619512"/>
    </source>
</evidence>